<dbReference type="EMBL" id="BAAALR010000050">
    <property type="protein sequence ID" value="GAA1698566.1"/>
    <property type="molecule type" value="Genomic_DNA"/>
</dbReference>
<accession>A0ABN2I4J3</accession>
<proteinExistence type="predicted"/>
<dbReference type="InterPro" id="IPR017938">
    <property type="entry name" value="Riboflavin_synthase-like_b-brl"/>
</dbReference>
<evidence type="ECO:0000313" key="2">
    <source>
        <dbReference type="Proteomes" id="UP001499947"/>
    </source>
</evidence>
<dbReference type="Gene3D" id="2.40.30.10">
    <property type="entry name" value="Translation factors"/>
    <property type="match status" value="1"/>
</dbReference>
<gene>
    <name evidence="1" type="ORF">GCM10009680_43520</name>
</gene>
<evidence type="ECO:0000313" key="1">
    <source>
        <dbReference type="EMBL" id="GAA1698566.1"/>
    </source>
</evidence>
<comment type="caution">
    <text evidence="1">The sequence shown here is derived from an EMBL/GenBank/DDBJ whole genome shotgun (WGS) entry which is preliminary data.</text>
</comment>
<sequence length="116" mass="12203">MSSCAGRTGKAACEYESDLVVSVRAEAADGVALLTLRHPDDESLPQRQPSAHIDLPLADGLARNCSSCGAPGDRTAWRIGVLRLPDGRGGSAYVHDKLHVGTQVRLRSAAPCTPAR</sequence>
<dbReference type="Proteomes" id="UP001499947">
    <property type="component" value="Unassembled WGS sequence"/>
</dbReference>
<dbReference type="SUPFAM" id="SSF63380">
    <property type="entry name" value="Riboflavin synthase domain-like"/>
    <property type="match status" value="1"/>
</dbReference>
<organism evidence="1 2">
    <name type="scientific">Streptomyces yatensis</name>
    <dbReference type="NCBI Taxonomy" id="155177"/>
    <lineage>
        <taxon>Bacteria</taxon>
        <taxon>Bacillati</taxon>
        <taxon>Actinomycetota</taxon>
        <taxon>Actinomycetes</taxon>
        <taxon>Kitasatosporales</taxon>
        <taxon>Streptomycetaceae</taxon>
        <taxon>Streptomyces</taxon>
        <taxon>Streptomyces violaceusniger group</taxon>
    </lineage>
</organism>
<dbReference type="PRINTS" id="PR00409">
    <property type="entry name" value="PHDIOXRDTASE"/>
</dbReference>
<name>A0ABN2I4J3_9ACTN</name>
<reference evidence="1 2" key="1">
    <citation type="journal article" date="2019" name="Int. J. Syst. Evol. Microbiol.">
        <title>The Global Catalogue of Microorganisms (GCM) 10K type strain sequencing project: providing services to taxonomists for standard genome sequencing and annotation.</title>
        <authorList>
            <consortium name="The Broad Institute Genomics Platform"/>
            <consortium name="The Broad Institute Genome Sequencing Center for Infectious Disease"/>
            <person name="Wu L."/>
            <person name="Ma J."/>
        </authorList>
    </citation>
    <scope>NUCLEOTIDE SEQUENCE [LARGE SCALE GENOMIC DNA]</scope>
    <source>
        <strain evidence="1 2">JCM 13244</strain>
    </source>
</reference>
<keyword evidence="2" id="KW-1185">Reference proteome</keyword>
<protein>
    <submittedName>
        <fullName evidence="1">Uncharacterized protein</fullName>
    </submittedName>
</protein>